<evidence type="ECO:0000259" key="3">
    <source>
        <dbReference type="Pfam" id="PF22936"/>
    </source>
</evidence>
<feature type="non-terminal residue" evidence="4">
    <location>
        <position position="1"/>
    </location>
</feature>
<organism evidence="4">
    <name type="scientific">Tanacetum cinerariifolium</name>
    <name type="common">Dalmatian daisy</name>
    <name type="synonym">Chrysanthemum cinerariifolium</name>
    <dbReference type="NCBI Taxonomy" id="118510"/>
    <lineage>
        <taxon>Eukaryota</taxon>
        <taxon>Viridiplantae</taxon>
        <taxon>Streptophyta</taxon>
        <taxon>Embryophyta</taxon>
        <taxon>Tracheophyta</taxon>
        <taxon>Spermatophyta</taxon>
        <taxon>Magnoliopsida</taxon>
        <taxon>eudicotyledons</taxon>
        <taxon>Gunneridae</taxon>
        <taxon>Pentapetalae</taxon>
        <taxon>asterids</taxon>
        <taxon>campanulids</taxon>
        <taxon>Asterales</taxon>
        <taxon>Asteraceae</taxon>
        <taxon>Asteroideae</taxon>
        <taxon>Anthemideae</taxon>
        <taxon>Anthemidinae</taxon>
        <taxon>Tanacetum</taxon>
    </lineage>
</organism>
<dbReference type="InterPro" id="IPR025724">
    <property type="entry name" value="GAG-pre-integrase_dom"/>
</dbReference>
<dbReference type="Pfam" id="PF13976">
    <property type="entry name" value="gag_pre-integrs"/>
    <property type="match status" value="1"/>
</dbReference>
<dbReference type="EMBL" id="BKCJ010551734">
    <property type="protein sequence ID" value="GFB09904.1"/>
    <property type="molecule type" value="Genomic_DNA"/>
</dbReference>
<evidence type="ECO:0000256" key="1">
    <source>
        <dbReference type="SAM" id="MobiDB-lite"/>
    </source>
</evidence>
<feature type="domain" description="GAG-pre-integrase" evidence="2">
    <location>
        <begin position="145"/>
        <end position="216"/>
    </location>
</feature>
<feature type="domain" description="Retrovirus-related Pol polyprotein from transposon TNT 1-94-like beta-barrel" evidence="3">
    <location>
        <begin position="37"/>
        <end position="110"/>
    </location>
</feature>
<evidence type="ECO:0000259" key="2">
    <source>
        <dbReference type="Pfam" id="PF13976"/>
    </source>
</evidence>
<proteinExistence type="predicted"/>
<dbReference type="Pfam" id="PF22936">
    <property type="entry name" value="Pol_BBD"/>
    <property type="match status" value="1"/>
</dbReference>
<dbReference type="InterPro" id="IPR054722">
    <property type="entry name" value="PolX-like_BBD"/>
</dbReference>
<protein>
    <submittedName>
        <fullName evidence="4">Ribonuclease H-like domain-containing protein</fullName>
    </submittedName>
</protein>
<comment type="caution">
    <text evidence="4">The sequence shown here is derived from an EMBL/GenBank/DDBJ whole genome shotgun (WGS) entry which is preliminary data.</text>
</comment>
<feature type="compositionally biased region" description="Basic and acidic residues" evidence="1">
    <location>
        <begin position="272"/>
        <end position="287"/>
    </location>
</feature>
<dbReference type="AlphaFoldDB" id="A0A699KT17"/>
<sequence>RHLPRHSSLNSSNSPPRVTAAKASVGNPQQALKDKGVVDSGCSRHMTRNISFLLEFKEIDEGYVAFGVNPKGGNIFGKGKIKTGKLDFDDVYFVKELKFNLFSVSQICDKKNSVLFTDTECVVLSSDYKLPDENYVLLRVPRENNMYNVNLNNVVSSGGLTCLFAKATLDESNLWHRRLGHINFKPMNKLVKGNLVRGLPSKISNHTCFACQKGNQHKASFVAKNQPNDNACIKENLNADPHNTNDDVVDAAFDVKENQNDVHVSANGSDKTINKKHDEKVKRDDKGKSHVDSIIGVRDLRAEFEEFSFNSSNRVNAVSALVNAVGPNPSNITNIFNTASSSVNAISINFRIARKSSFVD</sequence>
<gene>
    <name evidence="4" type="ORF">Tci_681875</name>
</gene>
<feature type="compositionally biased region" description="Polar residues" evidence="1">
    <location>
        <begin position="7"/>
        <end position="16"/>
    </location>
</feature>
<feature type="region of interest" description="Disordered" evidence="1">
    <location>
        <begin position="1"/>
        <end position="37"/>
    </location>
</feature>
<evidence type="ECO:0000313" key="4">
    <source>
        <dbReference type="EMBL" id="GFB09904.1"/>
    </source>
</evidence>
<accession>A0A699KT17</accession>
<feature type="non-terminal residue" evidence="4">
    <location>
        <position position="360"/>
    </location>
</feature>
<feature type="region of interest" description="Disordered" evidence="1">
    <location>
        <begin position="265"/>
        <end position="287"/>
    </location>
</feature>
<reference evidence="4" key="1">
    <citation type="journal article" date="2019" name="Sci. Rep.">
        <title>Draft genome of Tanacetum cinerariifolium, the natural source of mosquito coil.</title>
        <authorList>
            <person name="Yamashiro T."/>
            <person name="Shiraishi A."/>
            <person name="Satake H."/>
            <person name="Nakayama K."/>
        </authorList>
    </citation>
    <scope>NUCLEOTIDE SEQUENCE</scope>
</reference>
<name>A0A699KT17_TANCI</name>